<organism evidence="2 3">
    <name type="scientific">Pycnococcus provasolii</name>
    <dbReference type="NCBI Taxonomy" id="41880"/>
    <lineage>
        <taxon>Eukaryota</taxon>
        <taxon>Viridiplantae</taxon>
        <taxon>Chlorophyta</taxon>
        <taxon>Pseudoscourfieldiophyceae</taxon>
        <taxon>Pseudoscourfieldiales</taxon>
        <taxon>Pycnococcaceae</taxon>
        <taxon>Pycnococcus</taxon>
    </lineage>
</organism>
<keyword evidence="3" id="KW-1185">Reference proteome</keyword>
<evidence type="ECO:0000313" key="3">
    <source>
        <dbReference type="Proteomes" id="UP000660262"/>
    </source>
</evidence>
<dbReference type="Proteomes" id="UP000660262">
    <property type="component" value="Unassembled WGS sequence"/>
</dbReference>
<dbReference type="EMBL" id="BNJQ01000007">
    <property type="protein sequence ID" value="GHP04104.1"/>
    <property type="molecule type" value="Genomic_DNA"/>
</dbReference>
<keyword evidence="1" id="KW-0812">Transmembrane</keyword>
<feature type="transmembrane region" description="Helical" evidence="1">
    <location>
        <begin position="27"/>
        <end position="48"/>
    </location>
</feature>
<dbReference type="AlphaFoldDB" id="A0A830HAH9"/>
<accession>A0A830HAH9</accession>
<protein>
    <submittedName>
        <fullName evidence="2">Uncharacterized protein</fullName>
    </submittedName>
</protein>
<keyword evidence="1" id="KW-0472">Membrane</keyword>
<proteinExistence type="predicted"/>
<sequence>MSSRIWRVRRPRSMARLPTTKSIVRKLVVIFTVTAIVSVYILTLVMMMSRVYEEYDRYYSSEAALDESLEREFADQLLRRVGDRHHRRRDFSTGRTVQIIEQFSLTPDFEPSLWNAFMVFHGAFRGEADGDGGDGRRGDPPFQLQTKEEWQRFLGGSTQSGCRASFLSCFEPPDTIFWDENERFFRLNTTKAYYDTYQRRATGTTPFGKSSFQRPTQVSCPNASLVNHQPSLMAVAVESRVKTAWRKTSSSLRSSSWLDEDDESPLYGPAVSPFANYNPLGPIPTSSSFVRRYADNSTLEHASTIGGAQFHGAKLRRKILDALCPGPLCNAAIVTNMVYFPPGSSREWHTNRFDHIAQSAGSSEEKEFFGNLTYRAYIIFTTTPGQSWFTTFKNNSFDVWPDSYDTRDSATKLGATLRFFKLDRVETMSADHDTIEARESSMFHCIASATHRYSLGLAFNASAAAKLRTSIQKNKS</sequence>
<name>A0A830HAH9_9CHLO</name>
<comment type="caution">
    <text evidence="2">The sequence shown here is derived from an EMBL/GenBank/DDBJ whole genome shotgun (WGS) entry which is preliminary data.</text>
</comment>
<evidence type="ECO:0000256" key="1">
    <source>
        <dbReference type="SAM" id="Phobius"/>
    </source>
</evidence>
<keyword evidence="1" id="KW-1133">Transmembrane helix</keyword>
<evidence type="ECO:0000313" key="2">
    <source>
        <dbReference type="EMBL" id="GHP04104.1"/>
    </source>
</evidence>
<gene>
    <name evidence="2" type="ORF">PPROV_000285800</name>
</gene>
<reference evidence="2" key="1">
    <citation type="submission" date="2020-10" db="EMBL/GenBank/DDBJ databases">
        <title>Unveiling of a novel bifunctional photoreceptor, Dualchrome1, isolated from a cosmopolitan green alga.</title>
        <authorList>
            <person name="Suzuki S."/>
            <person name="Kawachi M."/>
        </authorList>
    </citation>
    <scope>NUCLEOTIDE SEQUENCE</scope>
    <source>
        <strain evidence="2">NIES 2893</strain>
    </source>
</reference>